<dbReference type="AlphaFoldDB" id="A0A0G1DJL2"/>
<protein>
    <submittedName>
        <fullName evidence="1">Uncharacterized protein</fullName>
    </submittedName>
</protein>
<accession>A0A0G1DJL2</accession>
<comment type="caution">
    <text evidence="1">The sequence shown here is derived from an EMBL/GenBank/DDBJ whole genome shotgun (WGS) entry which is preliminary data.</text>
</comment>
<reference evidence="1 2" key="1">
    <citation type="journal article" date="2015" name="Nature">
        <title>rRNA introns, odd ribosomes, and small enigmatic genomes across a large radiation of phyla.</title>
        <authorList>
            <person name="Brown C.T."/>
            <person name="Hug L.A."/>
            <person name="Thomas B.C."/>
            <person name="Sharon I."/>
            <person name="Castelle C.J."/>
            <person name="Singh A."/>
            <person name="Wilkins M.J."/>
            <person name="Williams K.H."/>
            <person name="Banfield J.F."/>
        </authorList>
    </citation>
    <scope>NUCLEOTIDE SEQUENCE [LARGE SCALE GENOMIC DNA]</scope>
</reference>
<dbReference type="Proteomes" id="UP000034894">
    <property type="component" value="Unassembled WGS sequence"/>
</dbReference>
<evidence type="ECO:0000313" key="1">
    <source>
        <dbReference type="EMBL" id="KKS97757.1"/>
    </source>
</evidence>
<evidence type="ECO:0000313" key="2">
    <source>
        <dbReference type="Proteomes" id="UP000034894"/>
    </source>
</evidence>
<dbReference type="STRING" id="1618443.UV73_C0005G0034"/>
<name>A0A0G1DJL2_9BACT</name>
<sequence length="109" mass="13005">MRKTVSKKTNGNIFKTIVQGVFREELSKTEKRLEIRLEQRLTKNLSEVIDEKFEENFSRYRNETVNKLDGVIKELKRGYEELTVHLGRHDRTERRLENLEAIHPDGKHI</sequence>
<organism evidence="1 2">
    <name type="scientific">Candidatus Gottesmanbacteria bacterium GW2011_GWA2_43_14</name>
    <dbReference type="NCBI Taxonomy" id="1618443"/>
    <lineage>
        <taxon>Bacteria</taxon>
        <taxon>Candidatus Gottesmaniibacteriota</taxon>
    </lineage>
</organism>
<gene>
    <name evidence="1" type="ORF">UV73_C0005G0034</name>
</gene>
<dbReference type="EMBL" id="LCFP01000005">
    <property type="protein sequence ID" value="KKS97757.1"/>
    <property type="molecule type" value="Genomic_DNA"/>
</dbReference>
<proteinExistence type="predicted"/>